<dbReference type="InterPro" id="IPR011009">
    <property type="entry name" value="Kinase-like_dom_sf"/>
</dbReference>
<dbReference type="PANTHER" id="PTHR44329:SF298">
    <property type="entry name" value="MIXED LINEAGE KINASE DOMAIN-LIKE PROTEIN"/>
    <property type="match status" value="1"/>
</dbReference>
<dbReference type="OrthoDB" id="4062651at2759"/>
<reference evidence="5" key="1">
    <citation type="journal article" date="2020" name="Nat. Ecol. Evol.">
        <title>Deeply conserved synteny resolves early events in vertebrate evolution.</title>
        <authorList>
            <person name="Simakov O."/>
            <person name="Marletaz F."/>
            <person name="Yue J.X."/>
            <person name="O'Connell B."/>
            <person name="Jenkins J."/>
            <person name="Brandt A."/>
            <person name="Calef R."/>
            <person name="Tung C.H."/>
            <person name="Huang T.K."/>
            <person name="Schmutz J."/>
            <person name="Satoh N."/>
            <person name="Yu J.K."/>
            <person name="Putnam N.H."/>
            <person name="Green R.E."/>
            <person name="Rokhsar D.S."/>
        </authorList>
    </citation>
    <scope>NUCLEOTIDE SEQUENCE [LARGE SCALE GENOMIC DNA]</scope>
    <source>
        <strain evidence="5">S238N-H82</strain>
    </source>
</reference>
<dbReference type="SUPFAM" id="SSF56112">
    <property type="entry name" value="Protein kinase-like (PK-like)"/>
    <property type="match status" value="1"/>
</dbReference>
<dbReference type="InterPro" id="IPR051681">
    <property type="entry name" value="Ser/Thr_Kinases-Pseudokinases"/>
</dbReference>
<dbReference type="Pfam" id="PF22215">
    <property type="entry name" value="MLKL_N"/>
    <property type="match status" value="1"/>
</dbReference>
<dbReference type="Gene3D" id="1.20.930.20">
    <property type="entry name" value="Adaptor protein Cbl, N-terminal domain"/>
    <property type="match status" value="1"/>
</dbReference>
<feature type="domain" description="Protein kinase" evidence="4">
    <location>
        <begin position="216"/>
        <end position="478"/>
    </location>
</feature>
<reference evidence="6" key="2">
    <citation type="submission" date="2025-08" db="UniProtKB">
        <authorList>
            <consortium name="RefSeq"/>
        </authorList>
    </citation>
    <scope>IDENTIFICATION</scope>
    <source>
        <strain evidence="6">S238N-H82</strain>
        <tissue evidence="6">Testes</tissue>
    </source>
</reference>
<evidence type="ECO:0000256" key="2">
    <source>
        <dbReference type="ARBA" id="ARBA00022840"/>
    </source>
</evidence>
<dbReference type="Gene3D" id="1.10.510.10">
    <property type="entry name" value="Transferase(Phosphotransferase) domain 1"/>
    <property type="match status" value="1"/>
</dbReference>
<dbReference type="InterPro" id="IPR036537">
    <property type="entry name" value="Adaptor_Cbl_N_dom_sf"/>
</dbReference>
<dbReference type="Pfam" id="PF07714">
    <property type="entry name" value="PK_Tyr_Ser-Thr"/>
    <property type="match status" value="1"/>
</dbReference>
<evidence type="ECO:0000313" key="5">
    <source>
        <dbReference type="Proteomes" id="UP000001554"/>
    </source>
</evidence>
<protein>
    <submittedName>
        <fullName evidence="6">Mixed lineage kinase domain-like protein</fullName>
    </submittedName>
</protein>
<proteinExistence type="predicted"/>
<dbReference type="PROSITE" id="PS00107">
    <property type="entry name" value="PROTEIN_KINASE_ATP"/>
    <property type="match status" value="1"/>
</dbReference>
<dbReference type="GO" id="GO:0005524">
    <property type="term" value="F:ATP binding"/>
    <property type="evidence" value="ECO:0007669"/>
    <property type="project" value="UniProtKB-UniRule"/>
</dbReference>
<feature type="binding site" evidence="3">
    <location>
        <position position="245"/>
    </location>
    <ligand>
        <name>ATP</name>
        <dbReference type="ChEBI" id="CHEBI:30616"/>
    </ligand>
</feature>
<dbReference type="PANTHER" id="PTHR44329">
    <property type="entry name" value="SERINE/THREONINE-PROTEIN KINASE TNNI3K-RELATED"/>
    <property type="match status" value="1"/>
</dbReference>
<dbReference type="OMA" id="ANKKQCH"/>
<organism evidence="5 6">
    <name type="scientific">Branchiostoma floridae</name>
    <name type="common">Florida lancelet</name>
    <name type="synonym">Amphioxus</name>
    <dbReference type="NCBI Taxonomy" id="7739"/>
    <lineage>
        <taxon>Eukaryota</taxon>
        <taxon>Metazoa</taxon>
        <taxon>Chordata</taxon>
        <taxon>Cephalochordata</taxon>
        <taxon>Leptocardii</taxon>
        <taxon>Amphioxiformes</taxon>
        <taxon>Branchiostomatidae</taxon>
        <taxon>Branchiostoma</taxon>
    </lineage>
</organism>
<dbReference type="Proteomes" id="UP000001554">
    <property type="component" value="Chromosome 6"/>
</dbReference>
<dbReference type="InterPro" id="IPR059179">
    <property type="entry name" value="MLKL-like_MCAfunc"/>
</dbReference>
<evidence type="ECO:0000256" key="3">
    <source>
        <dbReference type="PROSITE-ProRule" id="PRU10141"/>
    </source>
</evidence>
<dbReference type="CDD" id="cd21037">
    <property type="entry name" value="MLKL_NTD"/>
    <property type="match status" value="1"/>
</dbReference>
<keyword evidence="1 3" id="KW-0547">Nucleotide-binding</keyword>
<dbReference type="RefSeq" id="XP_035679813.1">
    <property type="nucleotide sequence ID" value="XM_035823920.1"/>
</dbReference>
<dbReference type="GO" id="GO:0097527">
    <property type="term" value="P:necroptotic signaling pathway"/>
    <property type="evidence" value="ECO:0000318"/>
    <property type="project" value="GO_Central"/>
</dbReference>
<dbReference type="InterPro" id="IPR017441">
    <property type="entry name" value="Protein_kinase_ATP_BS"/>
</dbReference>
<dbReference type="GO" id="GO:0005737">
    <property type="term" value="C:cytoplasm"/>
    <property type="evidence" value="ECO:0000318"/>
    <property type="project" value="GO_Central"/>
</dbReference>
<sequence>MATPLELIKAIFTVVDTIQKVVQEVQCNKARCRRLRERICGILPIVRKLETHMKTNQKDQPESYTDTLQEMLRCLGEAQEYMETFTSHKGFKASIIKVAGRDEIKRRFEGFNEKLTDLVPVLTMGLQVEAQSQLAILRDKVKLKQEDDEDEKKDWEEIMKIIKDLKGLPDQVDKVSTDIAQLTKEVRKGFDQQKRKYEDMQSTADMKLEPIEEDDLIDLTEIGKGRFGKVYKGKWIQTHIPVAVKMMDKSKSFDHEEVAGNLRDEATQMKKVETENVVRVWGIGTRSQRILLVLEFMEKGPLRDVLRNKAIELPWERRVRMALEAARGLHAIHNARPKAMLHRNISSKKFLVDEDLHVKITGFGFTKTLSSARKAGTFKGSLEYIAPEQLMGDINNYDKKNEIFAFGIVMWEIAMRKEPYEGKDTEAIRAMINNKEREEIPAESGCPPNFHQVIDDCRNEDPLLRPQTLKIIDKLLPE</sequence>
<accession>A0A9J7LBL3</accession>
<evidence type="ECO:0000259" key="4">
    <source>
        <dbReference type="PROSITE" id="PS50011"/>
    </source>
</evidence>
<evidence type="ECO:0000313" key="6">
    <source>
        <dbReference type="RefSeq" id="XP_035679813.1"/>
    </source>
</evidence>
<dbReference type="InterPro" id="IPR054000">
    <property type="entry name" value="MLKL_N"/>
</dbReference>
<evidence type="ECO:0000256" key="1">
    <source>
        <dbReference type="ARBA" id="ARBA00022741"/>
    </source>
</evidence>
<dbReference type="AlphaFoldDB" id="A0A9J7LBL3"/>
<dbReference type="GeneID" id="118418092"/>
<dbReference type="GO" id="GO:0007166">
    <property type="term" value="P:cell surface receptor signaling pathway"/>
    <property type="evidence" value="ECO:0007669"/>
    <property type="project" value="InterPro"/>
</dbReference>
<name>A0A9J7LBL3_BRAFL</name>
<dbReference type="InterPro" id="IPR001245">
    <property type="entry name" value="Ser-Thr/Tyr_kinase_cat_dom"/>
</dbReference>
<dbReference type="InterPro" id="IPR000719">
    <property type="entry name" value="Prot_kinase_dom"/>
</dbReference>
<keyword evidence="5" id="KW-1185">Reference proteome</keyword>
<keyword evidence="2 3" id="KW-0067">ATP-binding</keyword>
<dbReference type="KEGG" id="bfo:118418092"/>
<gene>
    <name evidence="6" type="primary">LOC118418092</name>
</gene>
<dbReference type="PROSITE" id="PS50011">
    <property type="entry name" value="PROTEIN_KINASE_DOM"/>
    <property type="match status" value="1"/>
</dbReference>
<dbReference type="GO" id="GO:0004672">
    <property type="term" value="F:protein kinase activity"/>
    <property type="evidence" value="ECO:0007669"/>
    <property type="project" value="InterPro"/>
</dbReference>